<dbReference type="PANTHER" id="PTHR30027:SF3">
    <property type="entry name" value="16S RRNA (URACIL(1498)-N(3))-METHYLTRANSFERASE"/>
    <property type="match status" value="1"/>
</dbReference>
<dbReference type="InterPro" id="IPR029026">
    <property type="entry name" value="tRNA_m1G_MTases_N"/>
</dbReference>
<accession>A0ABT3P0Q8</accession>
<evidence type="ECO:0000313" key="16">
    <source>
        <dbReference type="Proteomes" id="UP001526430"/>
    </source>
</evidence>
<comment type="subcellular location">
    <subcellularLocation>
        <location evidence="1 12">Cytoplasm</location>
    </subcellularLocation>
</comment>
<dbReference type="PIRSF" id="PIRSF015601">
    <property type="entry name" value="MTase_slr0722"/>
    <property type="match status" value="1"/>
</dbReference>
<dbReference type="SUPFAM" id="SSF88697">
    <property type="entry name" value="PUA domain-like"/>
    <property type="match status" value="1"/>
</dbReference>
<dbReference type="InterPro" id="IPR029028">
    <property type="entry name" value="Alpha/beta_knot_MTases"/>
</dbReference>
<evidence type="ECO:0000256" key="3">
    <source>
        <dbReference type="ARBA" id="ARBA00012328"/>
    </source>
</evidence>
<dbReference type="CDD" id="cd18084">
    <property type="entry name" value="RsmE-like"/>
    <property type="match status" value="1"/>
</dbReference>
<dbReference type="GO" id="GO:0032259">
    <property type="term" value="P:methylation"/>
    <property type="evidence" value="ECO:0007669"/>
    <property type="project" value="UniProtKB-KW"/>
</dbReference>
<comment type="similarity">
    <text evidence="2 12">Belongs to the RNA methyltransferase RsmE family.</text>
</comment>
<dbReference type="Proteomes" id="UP001526430">
    <property type="component" value="Unassembled WGS sequence"/>
</dbReference>
<dbReference type="PANTHER" id="PTHR30027">
    <property type="entry name" value="RIBOSOMAL RNA SMALL SUBUNIT METHYLTRANSFERASE E"/>
    <property type="match status" value="1"/>
</dbReference>
<dbReference type="EC" id="2.1.1.193" evidence="3 12"/>
<evidence type="ECO:0000259" key="14">
    <source>
        <dbReference type="Pfam" id="PF20260"/>
    </source>
</evidence>
<evidence type="ECO:0000256" key="5">
    <source>
        <dbReference type="ARBA" id="ARBA00022490"/>
    </source>
</evidence>
<dbReference type="Gene3D" id="3.40.1280.10">
    <property type="match status" value="1"/>
</dbReference>
<evidence type="ECO:0000256" key="12">
    <source>
        <dbReference type="PIRNR" id="PIRNR015601"/>
    </source>
</evidence>
<dbReference type="InterPro" id="IPR046887">
    <property type="entry name" value="RsmE_PUA-like"/>
</dbReference>
<dbReference type="NCBIfam" id="NF008696">
    <property type="entry name" value="PRK11713.3-5"/>
    <property type="match status" value="1"/>
</dbReference>
<keyword evidence="9 12" id="KW-0949">S-adenosyl-L-methionine</keyword>
<evidence type="ECO:0000256" key="1">
    <source>
        <dbReference type="ARBA" id="ARBA00004496"/>
    </source>
</evidence>
<keyword evidence="5 12" id="KW-0963">Cytoplasm</keyword>
<dbReference type="GO" id="GO:0008168">
    <property type="term" value="F:methyltransferase activity"/>
    <property type="evidence" value="ECO:0007669"/>
    <property type="project" value="UniProtKB-KW"/>
</dbReference>
<evidence type="ECO:0000259" key="13">
    <source>
        <dbReference type="Pfam" id="PF04452"/>
    </source>
</evidence>
<evidence type="ECO:0000256" key="9">
    <source>
        <dbReference type="ARBA" id="ARBA00022691"/>
    </source>
</evidence>
<organism evidence="15 16">
    <name type="scientific">Sabulicella glaciei</name>
    <dbReference type="NCBI Taxonomy" id="2984948"/>
    <lineage>
        <taxon>Bacteria</taxon>
        <taxon>Pseudomonadati</taxon>
        <taxon>Pseudomonadota</taxon>
        <taxon>Alphaproteobacteria</taxon>
        <taxon>Acetobacterales</taxon>
        <taxon>Acetobacteraceae</taxon>
        <taxon>Sabulicella</taxon>
    </lineage>
</organism>
<gene>
    <name evidence="15" type="ORF">OF850_20465</name>
</gene>
<dbReference type="InterPro" id="IPR015947">
    <property type="entry name" value="PUA-like_sf"/>
</dbReference>
<evidence type="ECO:0000313" key="15">
    <source>
        <dbReference type="EMBL" id="MCW8087981.1"/>
    </source>
</evidence>
<evidence type="ECO:0000256" key="11">
    <source>
        <dbReference type="ARBA" id="ARBA00047944"/>
    </source>
</evidence>
<comment type="catalytic activity">
    <reaction evidence="11 12">
        <text>uridine(1498) in 16S rRNA + S-adenosyl-L-methionine = N(3)-methyluridine(1498) in 16S rRNA + S-adenosyl-L-homocysteine + H(+)</text>
        <dbReference type="Rhea" id="RHEA:42920"/>
        <dbReference type="Rhea" id="RHEA-COMP:10283"/>
        <dbReference type="Rhea" id="RHEA-COMP:10284"/>
        <dbReference type="ChEBI" id="CHEBI:15378"/>
        <dbReference type="ChEBI" id="CHEBI:57856"/>
        <dbReference type="ChEBI" id="CHEBI:59789"/>
        <dbReference type="ChEBI" id="CHEBI:65315"/>
        <dbReference type="ChEBI" id="CHEBI:74502"/>
        <dbReference type="EC" id="2.1.1.193"/>
    </reaction>
</comment>
<dbReference type="EMBL" id="JAPFQI010000024">
    <property type="protein sequence ID" value="MCW8087981.1"/>
    <property type="molecule type" value="Genomic_DNA"/>
</dbReference>
<keyword evidence="6 12" id="KW-0698">rRNA processing</keyword>
<dbReference type="Pfam" id="PF04452">
    <property type="entry name" value="Methyltrans_RNA"/>
    <property type="match status" value="1"/>
</dbReference>
<keyword evidence="8 12" id="KW-0808">Transferase</keyword>
<reference evidence="15 16" key="1">
    <citation type="submission" date="2022-10" db="EMBL/GenBank/DDBJ databases">
        <title>Roseococcus glaciei nov., sp. nov., isolated from glacier.</title>
        <authorList>
            <person name="Liu Q."/>
            <person name="Xin Y.-H."/>
        </authorList>
    </citation>
    <scope>NUCLEOTIDE SEQUENCE [LARGE SCALE GENOMIC DNA]</scope>
    <source>
        <strain evidence="15 16">MDT2-1-1</strain>
    </source>
</reference>
<sequence length="245" mass="25912">MSIPRLHVESALREGAEIALTPAQAHHLGTVLRRAAGAELRVFNPGDGEFAATLTALRKDRGAIALGARMRAPEAAEAKLRLVLAALKREAMDWAVEKATELGATRITPVLTRRCVATHSNTERLSAIARAAAEQCERLSIPTVDEARPLYAVLDSWEGGRLLAAAERREAAPLATLLPAEALLVGPEGGFERGELDDLARRPFVTLASLGPRILRAETAAVAGLGALAFAQDAGGRLPVTKASE</sequence>
<comment type="caution">
    <text evidence="15">The sequence shown here is derived from an EMBL/GenBank/DDBJ whole genome shotgun (WGS) entry which is preliminary data.</text>
</comment>
<dbReference type="Gene3D" id="2.40.240.20">
    <property type="entry name" value="Hypothetical PUA domain-like, domain 1"/>
    <property type="match status" value="1"/>
</dbReference>
<comment type="function">
    <text evidence="10 12">Specifically methylates the N3 position of the uracil ring of uridine 1498 (m3U1498) in 16S rRNA. Acts on the fully assembled 30S ribosomal subunit.</text>
</comment>
<feature type="domain" description="Ribosomal RNA small subunit methyltransferase E PUA-like" evidence="14">
    <location>
        <begin position="20"/>
        <end position="61"/>
    </location>
</feature>
<name>A0ABT3P0Q8_9PROT</name>
<keyword evidence="16" id="KW-1185">Reference proteome</keyword>
<dbReference type="RefSeq" id="WP_301592183.1">
    <property type="nucleotide sequence ID" value="NZ_JAPFQI010000024.1"/>
</dbReference>
<dbReference type="SUPFAM" id="SSF75217">
    <property type="entry name" value="alpha/beta knot"/>
    <property type="match status" value="1"/>
</dbReference>
<feature type="domain" description="Ribosomal RNA small subunit methyltransferase E methyltransferase" evidence="13">
    <location>
        <begin position="79"/>
        <end position="228"/>
    </location>
</feature>
<evidence type="ECO:0000256" key="7">
    <source>
        <dbReference type="ARBA" id="ARBA00022603"/>
    </source>
</evidence>
<evidence type="ECO:0000256" key="2">
    <source>
        <dbReference type="ARBA" id="ARBA00005528"/>
    </source>
</evidence>
<evidence type="ECO:0000256" key="6">
    <source>
        <dbReference type="ARBA" id="ARBA00022552"/>
    </source>
</evidence>
<evidence type="ECO:0000256" key="8">
    <source>
        <dbReference type="ARBA" id="ARBA00022679"/>
    </source>
</evidence>
<protein>
    <recommendedName>
        <fullName evidence="4 12">Ribosomal RNA small subunit methyltransferase E</fullName>
        <ecNumber evidence="3 12">2.1.1.193</ecNumber>
    </recommendedName>
</protein>
<dbReference type="Pfam" id="PF20260">
    <property type="entry name" value="PUA_4"/>
    <property type="match status" value="1"/>
</dbReference>
<dbReference type="NCBIfam" id="TIGR00046">
    <property type="entry name" value="RsmE family RNA methyltransferase"/>
    <property type="match status" value="1"/>
</dbReference>
<evidence type="ECO:0000256" key="10">
    <source>
        <dbReference type="ARBA" id="ARBA00025699"/>
    </source>
</evidence>
<proteinExistence type="inferred from homology"/>
<dbReference type="InterPro" id="IPR046886">
    <property type="entry name" value="RsmE_MTase_dom"/>
</dbReference>
<dbReference type="InterPro" id="IPR006700">
    <property type="entry name" value="RsmE"/>
</dbReference>
<evidence type="ECO:0000256" key="4">
    <source>
        <dbReference type="ARBA" id="ARBA00013673"/>
    </source>
</evidence>
<keyword evidence="7 12" id="KW-0489">Methyltransferase</keyword>